<gene>
    <name evidence="9" type="ORF">DUNSADRAFT_13838</name>
</gene>
<sequence>MQCASFIHRRSVALSSPKTCRSICLTPSRISFHGCNGVLRRGSQIVGSGSGNPGQPSSTQKSLSNLELLLGGLQRKQEGERAGGGDESLKPEQRMAGSQSNAPSSDDDGRVQQQQQPVLERFIDWASAAFSAAWGGPLAIPAIQAQANATLSMPTLEPYMAYLLYYAHILIYGGILAADIYWGPGSAGDLTLALSNDHLAVESGGELWRLATCTFVHSTPINLFVTLAALLLWAADLERAVGLWIFAAIVSLATTSGTVCDLLYDDLPVTQGAIPAVAGTVGALLVEKRKNFLFYEKVMNAKDQQRKQRQWRLDSAAAIRQATWDAKASTPASDPLTIWYADGYGGGSESEGSSKDLQEEVAQATSGSSSSSSSSTSTMDAYSSMASTNTSRSSDGHREAASGDQGGTGVSLSTSAVLPPRRNRLVLAGGARADGANVMDGWGSSEGGPSGGGMGAGSSPATNTMTAASSGGGTAAGGGGATTVRAATMDSTSTASSSNSSMTAHPSSALSTSSAVSTMVTSPDSSHQASSGRKMEAWEGYEQGYSTSTGGSITLVSDNLLTQLQQRRRRRRRYIEPPPPKEERHEVATVELFEGLFKFSGVVSSENRAWLSVATTFFGCVDVLRDLTSTDDCTISIAGVVGAFIAGALISLGLSPQYTVVLEPVLASNANSGAPLLSPEQRAAANLPMSSTTSSMGSLQSGTSMDSLQSMDGLDDMQGEDKYVWGLAVRDKVPTTQRFLTVTTALALLSYCVYELLI</sequence>
<organism evidence="9 10">
    <name type="scientific">Dunaliella salina</name>
    <name type="common">Green alga</name>
    <name type="synonym">Protococcus salinus</name>
    <dbReference type="NCBI Taxonomy" id="3046"/>
    <lineage>
        <taxon>Eukaryota</taxon>
        <taxon>Viridiplantae</taxon>
        <taxon>Chlorophyta</taxon>
        <taxon>core chlorophytes</taxon>
        <taxon>Chlorophyceae</taxon>
        <taxon>CS clade</taxon>
        <taxon>Chlamydomonadales</taxon>
        <taxon>Dunaliellaceae</taxon>
        <taxon>Dunaliella</taxon>
    </lineage>
</organism>
<evidence type="ECO:0000256" key="4">
    <source>
        <dbReference type="ARBA" id="ARBA00022989"/>
    </source>
</evidence>
<evidence type="ECO:0000256" key="3">
    <source>
        <dbReference type="ARBA" id="ARBA00022692"/>
    </source>
</evidence>
<dbReference type="EMBL" id="MU069993">
    <property type="protein sequence ID" value="KAF5830930.1"/>
    <property type="molecule type" value="Genomic_DNA"/>
</dbReference>
<dbReference type="InterPro" id="IPR035952">
    <property type="entry name" value="Rhomboid-like_sf"/>
</dbReference>
<keyword evidence="10" id="KW-1185">Reference proteome</keyword>
<evidence type="ECO:0000259" key="8">
    <source>
        <dbReference type="Pfam" id="PF01694"/>
    </source>
</evidence>
<dbReference type="Pfam" id="PF01694">
    <property type="entry name" value="Rhomboid"/>
    <property type="match status" value="1"/>
</dbReference>
<keyword evidence="5 7" id="KW-0472">Membrane</keyword>
<protein>
    <recommendedName>
        <fullName evidence="8">Peptidase S54 rhomboid domain-containing protein</fullName>
    </recommendedName>
</protein>
<keyword evidence="3 7" id="KW-0812">Transmembrane</keyword>
<feature type="compositionally biased region" description="Low complexity" evidence="6">
    <location>
        <begin position="362"/>
        <end position="393"/>
    </location>
</feature>
<evidence type="ECO:0000313" key="10">
    <source>
        <dbReference type="Proteomes" id="UP000815325"/>
    </source>
</evidence>
<feature type="transmembrane region" description="Helical" evidence="7">
    <location>
        <begin position="241"/>
        <end position="264"/>
    </location>
</feature>
<keyword evidence="4 7" id="KW-1133">Transmembrane helix</keyword>
<accession>A0ABQ7G8L1</accession>
<evidence type="ECO:0000256" key="6">
    <source>
        <dbReference type="SAM" id="MobiDB-lite"/>
    </source>
</evidence>
<dbReference type="Proteomes" id="UP000815325">
    <property type="component" value="Unassembled WGS sequence"/>
</dbReference>
<feature type="domain" description="Peptidase S54 rhomboid" evidence="8">
    <location>
        <begin position="205"/>
        <end position="298"/>
    </location>
</feature>
<dbReference type="InterPro" id="IPR022764">
    <property type="entry name" value="Peptidase_S54_rhomboid_dom"/>
</dbReference>
<comment type="similarity">
    <text evidence="2">Belongs to the peptidase S54 family.</text>
</comment>
<feature type="region of interest" description="Disordered" evidence="6">
    <location>
        <begin position="434"/>
        <end position="535"/>
    </location>
</feature>
<comment type="caution">
    <text evidence="9">The sequence shown here is derived from an EMBL/GenBank/DDBJ whole genome shotgun (WGS) entry which is preliminary data.</text>
</comment>
<comment type="subcellular location">
    <subcellularLocation>
        <location evidence="1">Membrane</location>
        <topology evidence="1">Multi-pass membrane protein</topology>
    </subcellularLocation>
</comment>
<feature type="transmembrane region" description="Helical" evidence="7">
    <location>
        <begin position="163"/>
        <end position="182"/>
    </location>
</feature>
<dbReference type="Gene3D" id="1.20.1540.10">
    <property type="entry name" value="Rhomboid-like"/>
    <property type="match status" value="1"/>
</dbReference>
<feature type="region of interest" description="Disordered" evidence="6">
    <location>
        <begin position="349"/>
        <end position="417"/>
    </location>
</feature>
<feature type="compositionally biased region" description="Basic and acidic residues" evidence="6">
    <location>
        <begin position="75"/>
        <end position="93"/>
    </location>
</feature>
<evidence type="ECO:0000256" key="2">
    <source>
        <dbReference type="ARBA" id="ARBA00009045"/>
    </source>
</evidence>
<dbReference type="SUPFAM" id="SSF144091">
    <property type="entry name" value="Rhomboid-like"/>
    <property type="match status" value="1"/>
</dbReference>
<feature type="region of interest" description="Disordered" evidence="6">
    <location>
        <begin position="75"/>
        <end position="113"/>
    </location>
</feature>
<feature type="compositionally biased region" description="Gly residues" evidence="6">
    <location>
        <begin position="444"/>
        <end position="456"/>
    </location>
</feature>
<feature type="transmembrane region" description="Helical" evidence="7">
    <location>
        <begin position="215"/>
        <end position="234"/>
    </location>
</feature>
<feature type="compositionally biased region" description="Gly residues" evidence="6">
    <location>
        <begin position="470"/>
        <end position="481"/>
    </location>
</feature>
<name>A0ABQ7G8L1_DUNSA</name>
<reference evidence="9" key="1">
    <citation type="submission" date="2017-08" db="EMBL/GenBank/DDBJ databases">
        <authorList>
            <person name="Polle J.E."/>
            <person name="Barry K."/>
            <person name="Cushman J."/>
            <person name="Schmutz J."/>
            <person name="Tran D."/>
            <person name="Hathwaick L.T."/>
            <person name="Yim W.C."/>
            <person name="Jenkins J."/>
            <person name="Mckie-Krisberg Z.M."/>
            <person name="Prochnik S."/>
            <person name="Lindquist E."/>
            <person name="Dockter R.B."/>
            <person name="Adam C."/>
            <person name="Molina H."/>
            <person name="Bunkerborg J."/>
            <person name="Jin E."/>
            <person name="Buchheim M."/>
            <person name="Magnuson J."/>
        </authorList>
    </citation>
    <scope>NUCLEOTIDE SEQUENCE</scope>
    <source>
        <strain evidence="9">CCAP 19/18</strain>
    </source>
</reference>
<evidence type="ECO:0000256" key="5">
    <source>
        <dbReference type="ARBA" id="ARBA00023136"/>
    </source>
</evidence>
<evidence type="ECO:0000256" key="1">
    <source>
        <dbReference type="ARBA" id="ARBA00004141"/>
    </source>
</evidence>
<feature type="compositionally biased region" description="Low complexity" evidence="6">
    <location>
        <begin position="482"/>
        <end position="522"/>
    </location>
</feature>
<evidence type="ECO:0000313" key="9">
    <source>
        <dbReference type="EMBL" id="KAF5830930.1"/>
    </source>
</evidence>
<feature type="compositionally biased region" description="Low complexity" evidence="6">
    <location>
        <begin position="457"/>
        <end position="469"/>
    </location>
</feature>
<evidence type="ECO:0000256" key="7">
    <source>
        <dbReference type="SAM" id="Phobius"/>
    </source>
</evidence>
<proteinExistence type="inferred from homology"/>